<sequence length="186" mass="20489">MTNIEKFINRFQLTLPNQDVANHHAQKSAAVLLPIIDKPNPTLLLTERANTMRSHAGQVAFPGGKRDPIDNNLIETALREAQEEVAIPPSAVSVIGQLAPMQSSSGYLVTPIVGIIPANLALYNNPAEVASIFEMPLNYALNAHHYQPVDFHLSGKNQRIYFYPYNGHLVWGLTAAILHKLALHIT</sequence>
<dbReference type="RefSeq" id="WP_066746345.1">
    <property type="nucleotide sequence ID" value="NZ_LXEN01000017.1"/>
</dbReference>
<dbReference type="NCBIfam" id="NF007980">
    <property type="entry name" value="PRK10707.1"/>
    <property type="match status" value="1"/>
</dbReference>
<protein>
    <submittedName>
        <fullName evidence="9">Putative Nudix hydrolase</fullName>
        <ecNumber evidence="9">3.-.-.-</ecNumber>
    </submittedName>
</protein>
<evidence type="ECO:0000259" key="8">
    <source>
        <dbReference type="PROSITE" id="PS51462"/>
    </source>
</evidence>
<comment type="cofactor">
    <cofactor evidence="1">
        <name>Mn(2+)</name>
        <dbReference type="ChEBI" id="CHEBI:29035"/>
    </cofactor>
</comment>
<comment type="cofactor">
    <cofactor evidence="2">
        <name>Mg(2+)</name>
        <dbReference type="ChEBI" id="CHEBI:18420"/>
    </cofactor>
</comment>
<dbReference type="PROSITE" id="PS01293">
    <property type="entry name" value="NUDIX_COA"/>
    <property type="match status" value="1"/>
</dbReference>
<evidence type="ECO:0000256" key="5">
    <source>
        <dbReference type="ARBA" id="ARBA00022801"/>
    </source>
</evidence>
<dbReference type="GO" id="GO:0000287">
    <property type="term" value="F:magnesium ion binding"/>
    <property type="evidence" value="ECO:0007669"/>
    <property type="project" value="InterPro"/>
</dbReference>
<dbReference type="AlphaFoldDB" id="A0A198GIH1"/>
<accession>A0A198GIH1</accession>
<evidence type="ECO:0000256" key="6">
    <source>
        <dbReference type="ARBA" id="ARBA00022842"/>
    </source>
</evidence>
<dbReference type="PANTHER" id="PTHR12992">
    <property type="entry name" value="NUDIX HYDROLASE"/>
    <property type="match status" value="1"/>
</dbReference>
<gene>
    <name evidence="9" type="ORF">M983_0432</name>
</gene>
<dbReference type="InterPro" id="IPR015797">
    <property type="entry name" value="NUDIX_hydrolase-like_dom_sf"/>
</dbReference>
<keyword evidence="5 9" id="KW-0378">Hydrolase</keyword>
<reference evidence="9 10" key="1">
    <citation type="submission" date="2016-04" db="EMBL/GenBank/DDBJ databases">
        <title>ATOL: Assembling a taxonomically balanced genome-scale reconstruction of the evolutionary history of the Enterobacteriaceae.</title>
        <authorList>
            <person name="Plunkett G.III."/>
            <person name="Neeno-Eckwall E.C."/>
            <person name="Glasner J.D."/>
            <person name="Perna N.T."/>
        </authorList>
    </citation>
    <scope>NUCLEOTIDE SEQUENCE [LARGE SCALE GENOMIC DNA]</scope>
    <source>
        <strain evidence="9 10">ATCC 19692</strain>
    </source>
</reference>
<dbReference type="GO" id="GO:0009132">
    <property type="term" value="P:nucleoside diphosphate metabolic process"/>
    <property type="evidence" value="ECO:0007669"/>
    <property type="project" value="InterPro"/>
</dbReference>
<keyword evidence="6" id="KW-0460">Magnesium</keyword>
<evidence type="ECO:0000256" key="3">
    <source>
        <dbReference type="ARBA" id="ARBA00006506"/>
    </source>
</evidence>
<evidence type="ECO:0000256" key="7">
    <source>
        <dbReference type="ARBA" id="ARBA00023211"/>
    </source>
</evidence>
<dbReference type="PATRIC" id="fig|1354337.4.peg.447"/>
<organism evidence="9 10">
    <name type="scientific">Proteus myxofaciens ATCC 19692</name>
    <dbReference type="NCBI Taxonomy" id="1354337"/>
    <lineage>
        <taxon>Bacteria</taxon>
        <taxon>Pseudomonadati</taxon>
        <taxon>Pseudomonadota</taxon>
        <taxon>Gammaproteobacteria</taxon>
        <taxon>Enterobacterales</taxon>
        <taxon>Morganellaceae</taxon>
        <taxon>Proteus</taxon>
    </lineage>
</organism>
<keyword evidence="10" id="KW-1185">Reference proteome</keyword>
<proteinExistence type="inferred from homology"/>
<evidence type="ECO:0000313" key="10">
    <source>
        <dbReference type="Proteomes" id="UP000094023"/>
    </source>
</evidence>
<dbReference type="EMBL" id="LXEN01000017">
    <property type="protein sequence ID" value="OAT37242.1"/>
    <property type="molecule type" value="Genomic_DNA"/>
</dbReference>
<dbReference type="PANTHER" id="PTHR12992:SF11">
    <property type="entry name" value="MITOCHONDRIAL COENZYME A DIPHOSPHATASE NUDT8"/>
    <property type="match status" value="1"/>
</dbReference>
<dbReference type="EC" id="3.-.-.-" evidence="9"/>
<dbReference type="PROSITE" id="PS51462">
    <property type="entry name" value="NUDIX"/>
    <property type="match status" value="1"/>
</dbReference>
<keyword evidence="7" id="KW-0464">Manganese</keyword>
<comment type="caution">
    <text evidence="9">The sequence shown here is derived from an EMBL/GenBank/DDBJ whole genome shotgun (WGS) entry which is preliminary data.</text>
</comment>
<name>A0A198GIH1_9GAMM</name>
<evidence type="ECO:0000313" key="9">
    <source>
        <dbReference type="EMBL" id="OAT37242.1"/>
    </source>
</evidence>
<dbReference type="SUPFAM" id="SSF55811">
    <property type="entry name" value="Nudix"/>
    <property type="match status" value="1"/>
</dbReference>
<dbReference type="InterPro" id="IPR045121">
    <property type="entry name" value="CoAse"/>
</dbReference>
<dbReference type="STRING" id="1354337.M983_0432"/>
<dbReference type="CDD" id="cd03426">
    <property type="entry name" value="NUDIX_CoAse_Nudt7"/>
    <property type="match status" value="1"/>
</dbReference>
<evidence type="ECO:0000256" key="4">
    <source>
        <dbReference type="ARBA" id="ARBA00022723"/>
    </source>
</evidence>
<dbReference type="InterPro" id="IPR000086">
    <property type="entry name" value="NUDIX_hydrolase_dom"/>
</dbReference>
<dbReference type="GO" id="GO:0010945">
    <property type="term" value="F:coenzyme A diphosphatase activity"/>
    <property type="evidence" value="ECO:0007669"/>
    <property type="project" value="InterPro"/>
</dbReference>
<dbReference type="GO" id="GO:0030145">
    <property type="term" value="F:manganese ion binding"/>
    <property type="evidence" value="ECO:0007669"/>
    <property type="project" value="InterPro"/>
</dbReference>
<dbReference type="Pfam" id="PF00293">
    <property type="entry name" value="NUDIX"/>
    <property type="match status" value="1"/>
</dbReference>
<dbReference type="InterPro" id="IPR000059">
    <property type="entry name" value="NUDIX_hydrolase_NudL_CS"/>
</dbReference>
<feature type="domain" description="Nudix hydrolase" evidence="8">
    <location>
        <begin position="26"/>
        <end position="157"/>
    </location>
</feature>
<evidence type="ECO:0000256" key="1">
    <source>
        <dbReference type="ARBA" id="ARBA00001936"/>
    </source>
</evidence>
<dbReference type="OrthoDB" id="9802805at2"/>
<comment type="similarity">
    <text evidence="3">Belongs to the Nudix hydrolase family. PCD1 subfamily.</text>
</comment>
<evidence type="ECO:0000256" key="2">
    <source>
        <dbReference type="ARBA" id="ARBA00001946"/>
    </source>
</evidence>
<dbReference type="Gene3D" id="3.90.79.10">
    <property type="entry name" value="Nucleoside Triphosphate Pyrophosphohydrolase"/>
    <property type="match status" value="1"/>
</dbReference>
<dbReference type="Proteomes" id="UP000094023">
    <property type="component" value="Unassembled WGS sequence"/>
</dbReference>
<keyword evidence="4" id="KW-0479">Metal-binding</keyword>